<protein>
    <submittedName>
        <fullName evidence="3">Hypothetical_protein</fullName>
    </submittedName>
</protein>
<name>A0AA86QG59_9EUKA</name>
<keyword evidence="1" id="KW-1133">Transmembrane helix</keyword>
<evidence type="ECO:0000256" key="1">
    <source>
        <dbReference type="SAM" id="Phobius"/>
    </source>
</evidence>
<dbReference type="EMBL" id="CATOUU010000834">
    <property type="protein sequence ID" value="CAI9952592.1"/>
    <property type="molecule type" value="Genomic_DNA"/>
</dbReference>
<dbReference type="EMBL" id="CAXDID020000018">
    <property type="protein sequence ID" value="CAL5985031.1"/>
    <property type="molecule type" value="Genomic_DNA"/>
</dbReference>
<gene>
    <name evidence="2" type="ORF">HINF_LOCUS40237</name>
    <name evidence="3" type="ORF">HINF_LOCUS8492</name>
</gene>
<reference evidence="3 4" key="2">
    <citation type="submission" date="2024-07" db="EMBL/GenBank/DDBJ databases">
        <authorList>
            <person name="Akdeniz Z."/>
        </authorList>
    </citation>
    <scope>NUCLEOTIDE SEQUENCE [LARGE SCALE GENOMIC DNA]</scope>
</reference>
<evidence type="ECO:0000313" key="4">
    <source>
        <dbReference type="Proteomes" id="UP001642409"/>
    </source>
</evidence>
<keyword evidence="1" id="KW-0472">Membrane</keyword>
<evidence type="ECO:0000313" key="2">
    <source>
        <dbReference type="EMBL" id="CAI9952592.1"/>
    </source>
</evidence>
<keyword evidence="4" id="KW-1185">Reference proteome</keyword>
<dbReference type="Proteomes" id="UP001642409">
    <property type="component" value="Unassembled WGS sequence"/>
</dbReference>
<comment type="caution">
    <text evidence="2">The sequence shown here is derived from an EMBL/GenBank/DDBJ whole genome shotgun (WGS) entry which is preliminary data.</text>
</comment>
<reference evidence="2" key="1">
    <citation type="submission" date="2023-06" db="EMBL/GenBank/DDBJ databases">
        <authorList>
            <person name="Kurt Z."/>
        </authorList>
    </citation>
    <scope>NUCLEOTIDE SEQUENCE</scope>
</reference>
<sequence>MQLQGIPSSNGIIYAQMISAISSQLDVFHIKLQIQFGENAFFFESSDLQTYKNGQTQSFSCITDLCKTNMLYVYNNIEKITSASTLTTIKVTGVMYMVTETVTSFYEGCYNGFHLSYNAKYIWFELLVNSASTTCSITTNQSYSITLAAKNSTQTNITQLSLVLNSSMEIINISFVMTKDILKMIQHSTSTSLFITQDQITVDYLSLLKVVNHSIDSFITQQIIVLGISMGASLLISIAYYVIKLYVQIPVKKTKIILKDFDEIE</sequence>
<dbReference type="AlphaFoldDB" id="A0AA86QG59"/>
<feature type="transmembrane region" description="Helical" evidence="1">
    <location>
        <begin position="223"/>
        <end position="243"/>
    </location>
</feature>
<organism evidence="2">
    <name type="scientific">Hexamita inflata</name>
    <dbReference type="NCBI Taxonomy" id="28002"/>
    <lineage>
        <taxon>Eukaryota</taxon>
        <taxon>Metamonada</taxon>
        <taxon>Diplomonadida</taxon>
        <taxon>Hexamitidae</taxon>
        <taxon>Hexamitinae</taxon>
        <taxon>Hexamita</taxon>
    </lineage>
</organism>
<proteinExistence type="predicted"/>
<evidence type="ECO:0000313" key="3">
    <source>
        <dbReference type="EMBL" id="CAL5985031.1"/>
    </source>
</evidence>
<accession>A0AA86QG59</accession>
<keyword evidence="1" id="KW-0812">Transmembrane</keyword>